<evidence type="ECO:0000256" key="1">
    <source>
        <dbReference type="SAM" id="MobiDB-lite"/>
    </source>
</evidence>
<evidence type="ECO:0000313" key="4">
    <source>
        <dbReference type="Proteomes" id="UP000826195"/>
    </source>
</evidence>
<feature type="transmembrane region" description="Helical" evidence="2">
    <location>
        <begin position="60"/>
        <end position="85"/>
    </location>
</feature>
<proteinExistence type="predicted"/>
<sequence>MPLDYAQGSRRSPVGRLRVRRNERNPPTLFPTSSQTPKATLPHAPVFLSRYLLAPATLNVSLILILILLLPFLILYFLSASVVVVGRNEVGYERTHKHPSTLSVVGRRGTGYCRIPYSALAASEKGDGCPVYGSRDLPKVE</sequence>
<evidence type="ECO:0000256" key="2">
    <source>
        <dbReference type="SAM" id="Phobius"/>
    </source>
</evidence>
<dbReference type="EMBL" id="JAHXZJ010000001">
    <property type="protein sequence ID" value="KAH0567693.1"/>
    <property type="molecule type" value="Genomic_DNA"/>
</dbReference>
<dbReference type="Proteomes" id="UP000826195">
    <property type="component" value="Unassembled WGS sequence"/>
</dbReference>
<keyword evidence="4" id="KW-1185">Reference proteome</keyword>
<keyword evidence="2" id="KW-1133">Transmembrane helix</keyword>
<feature type="region of interest" description="Disordered" evidence="1">
    <location>
        <begin position="1"/>
        <end position="36"/>
    </location>
</feature>
<dbReference type="AlphaFoldDB" id="A0AAV7ISE2"/>
<keyword evidence="2" id="KW-0812">Transmembrane</keyword>
<keyword evidence="2" id="KW-0472">Membrane</keyword>
<gene>
    <name evidence="3" type="ORF">KQX54_011844</name>
</gene>
<organism evidence="3 4">
    <name type="scientific">Cotesia glomerata</name>
    <name type="common">Lepidopteran parasitic wasp</name>
    <name type="synonym">Apanteles glomeratus</name>
    <dbReference type="NCBI Taxonomy" id="32391"/>
    <lineage>
        <taxon>Eukaryota</taxon>
        <taxon>Metazoa</taxon>
        <taxon>Ecdysozoa</taxon>
        <taxon>Arthropoda</taxon>
        <taxon>Hexapoda</taxon>
        <taxon>Insecta</taxon>
        <taxon>Pterygota</taxon>
        <taxon>Neoptera</taxon>
        <taxon>Endopterygota</taxon>
        <taxon>Hymenoptera</taxon>
        <taxon>Apocrita</taxon>
        <taxon>Ichneumonoidea</taxon>
        <taxon>Braconidae</taxon>
        <taxon>Microgastrinae</taxon>
        <taxon>Cotesia</taxon>
    </lineage>
</organism>
<protein>
    <submittedName>
        <fullName evidence="3">Uncharacterized protein</fullName>
    </submittedName>
</protein>
<comment type="caution">
    <text evidence="3">The sequence shown here is derived from an EMBL/GenBank/DDBJ whole genome shotgun (WGS) entry which is preliminary data.</text>
</comment>
<evidence type="ECO:0000313" key="3">
    <source>
        <dbReference type="EMBL" id="KAH0567693.1"/>
    </source>
</evidence>
<accession>A0AAV7ISE2</accession>
<name>A0AAV7ISE2_COTGL</name>
<reference evidence="3 4" key="1">
    <citation type="journal article" date="2021" name="J. Hered.">
        <title>A chromosome-level genome assembly of the parasitoid wasp, Cotesia glomerata (Hymenoptera: Braconidae).</title>
        <authorList>
            <person name="Pinto B.J."/>
            <person name="Weis J.J."/>
            <person name="Gamble T."/>
            <person name="Ode P.J."/>
            <person name="Paul R."/>
            <person name="Zaspel J.M."/>
        </authorList>
    </citation>
    <scope>NUCLEOTIDE SEQUENCE [LARGE SCALE GENOMIC DNA]</scope>
    <source>
        <strain evidence="3">CgM1</strain>
    </source>
</reference>